<comment type="caution">
    <text evidence="2">The sequence shown here is derived from an EMBL/GenBank/DDBJ whole genome shotgun (WGS) entry which is preliminary data.</text>
</comment>
<reference evidence="2" key="2">
    <citation type="submission" date="2021-12" db="EMBL/GenBank/DDBJ databases">
        <title>Resequencing data analysis of finger millet.</title>
        <authorList>
            <person name="Hatakeyama M."/>
            <person name="Aluri S."/>
            <person name="Balachadran M.T."/>
            <person name="Sivarajan S.R."/>
            <person name="Poveda L."/>
            <person name="Shimizu-Inatsugi R."/>
            <person name="Schlapbach R."/>
            <person name="Sreeman S.M."/>
            <person name="Shimizu K.K."/>
        </authorList>
    </citation>
    <scope>NUCLEOTIDE SEQUENCE</scope>
</reference>
<gene>
    <name evidence="2" type="primary">gb03215</name>
    <name evidence="2" type="ORF">PR202_gb03215</name>
</gene>
<sequence>MSLSRFSHWIWPGSRSQRTCEPPAGIMAMKNGLLPDSPSGFREPGAVGFPRHGGGGARPRKGKSRRRGGRGDSRVDREYDMVIVPSDGGGGLSDSDSDCSDWSIGWLEPHARELQSDEDSESSFSVLVPCYRRGRIEQTGRPDGRSQYTANSDVGFTFSGRSTSSPAQLMDLCPHRFSCHCCGVLARKGVVPSELGYGYFCDSWDGSGYCLPPNKFWPTPKEKAPMCWCGDPCKVLASGRFETLWQSRKFKKDMRARREEERQQDEFLKERRAAQQKKDEAVERKAALKRGREREKRREWARRAKEAVLEGGSDALRKGKWPRCMQ</sequence>
<dbReference type="PANTHER" id="PTHR34464">
    <property type="entry name" value="OS09G0376300 PROTEIN"/>
    <property type="match status" value="1"/>
</dbReference>
<evidence type="ECO:0000256" key="1">
    <source>
        <dbReference type="SAM" id="MobiDB-lite"/>
    </source>
</evidence>
<feature type="region of interest" description="Disordered" evidence="1">
    <location>
        <begin position="31"/>
        <end position="76"/>
    </location>
</feature>
<evidence type="ECO:0000313" key="3">
    <source>
        <dbReference type="Proteomes" id="UP001054889"/>
    </source>
</evidence>
<dbReference type="EMBL" id="BQKI01000072">
    <property type="protein sequence ID" value="GJN16249.1"/>
    <property type="molecule type" value="Genomic_DNA"/>
</dbReference>
<reference evidence="2" key="1">
    <citation type="journal article" date="2018" name="DNA Res.">
        <title>Multiple hybrid de novo genome assembly of finger millet, an orphan allotetraploid crop.</title>
        <authorList>
            <person name="Hatakeyama M."/>
            <person name="Aluri S."/>
            <person name="Balachadran M.T."/>
            <person name="Sivarajan S.R."/>
            <person name="Patrignani A."/>
            <person name="Gruter S."/>
            <person name="Poveda L."/>
            <person name="Shimizu-Inatsugi R."/>
            <person name="Baeten J."/>
            <person name="Francoijs K.J."/>
            <person name="Nataraja K.N."/>
            <person name="Reddy Y.A.N."/>
            <person name="Phadnis S."/>
            <person name="Ravikumar R.L."/>
            <person name="Schlapbach R."/>
            <person name="Sreeman S.M."/>
            <person name="Shimizu K.K."/>
        </authorList>
    </citation>
    <scope>NUCLEOTIDE SEQUENCE</scope>
</reference>
<dbReference type="PANTHER" id="PTHR34464:SF3">
    <property type="entry name" value="OS09G0376300 PROTEIN"/>
    <property type="match status" value="1"/>
</dbReference>
<dbReference type="Proteomes" id="UP001054889">
    <property type="component" value="Unassembled WGS sequence"/>
</dbReference>
<feature type="compositionally biased region" description="Basic residues" evidence="1">
    <location>
        <begin position="58"/>
        <end position="68"/>
    </location>
</feature>
<feature type="region of interest" description="Disordered" evidence="1">
    <location>
        <begin position="261"/>
        <end position="302"/>
    </location>
</feature>
<name>A0AAV5E1F9_ELECO</name>
<evidence type="ECO:0000313" key="2">
    <source>
        <dbReference type="EMBL" id="GJN16249.1"/>
    </source>
</evidence>
<organism evidence="2 3">
    <name type="scientific">Eleusine coracana subsp. coracana</name>
    <dbReference type="NCBI Taxonomy" id="191504"/>
    <lineage>
        <taxon>Eukaryota</taxon>
        <taxon>Viridiplantae</taxon>
        <taxon>Streptophyta</taxon>
        <taxon>Embryophyta</taxon>
        <taxon>Tracheophyta</taxon>
        <taxon>Spermatophyta</taxon>
        <taxon>Magnoliopsida</taxon>
        <taxon>Liliopsida</taxon>
        <taxon>Poales</taxon>
        <taxon>Poaceae</taxon>
        <taxon>PACMAD clade</taxon>
        <taxon>Chloridoideae</taxon>
        <taxon>Cynodonteae</taxon>
        <taxon>Eleusininae</taxon>
        <taxon>Eleusine</taxon>
    </lineage>
</organism>
<proteinExistence type="predicted"/>
<accession>A0AAV5E1F9</accession>
<dbReference type="AlphaFoldDB" id="A0AAV5E1F9"/>
<protein>
    <submittedName>
        <fullName evidence="2">Uncharacterized protein</fullName>
    </submittedName>
</protein>
<keyword evidence="3" id="KW-1185">Reference proteome</keyword>